<accession>A0ABP1B8M9</accession>
<sequence length="149" mass="17508">MSRQTPFQKKHKIEFSLAPVQCVPDGTITTVQCLFCVHIRREKRDGPAVKRQRTKNVQLFQFPFRPECYKSHMQLQHTDEWAKYQTLSPADKLAYFNKKEATGINASFVVDWRRRRCDKPDQPGAGWYHAGKAIRVLKGPFQRSKRCKR</sequence>
<evidence type="ECO:0000313" key="2">
    <source>
        <dbReference type="Proteomes" id="UP001497522"/>
    </source>
</evidence>
<keyword evidence="2" id="KW-1185">Reference proteome</keyword>
<evidence type="ECO:0008006" key="3">
    <source>
        <dbReference type="Google" id="ProtNLM"/>
    </source>
</evidence>
<organism evidence="1 2">
    <name type="scientific">Sphagnum jensenii</name>
    <dbReference type="NCBI Taxonomy" id="128206"/>
    <lineage>
        <taxon>Eukaryota</taxon>
        <taxon>Viridiplantae</taxon>
        <taxon>Streptophyta</taxon>
        <taxon>Embryophyta</taxon>
        <taxon>Bryophyta</taxon>
        <taxon>Sphagnophytina</taxon>
        <taxon>Sphagnopsida</taxon>
        <taxon>Sphagnales</taxon>
        <taxon>Sphagnaceae</taxon>
        <taxon>Sphagnum</taxon>
    </lineage>
</organism>
<protein>
    <recommendedName>
        <fullName evidence="3">HNH homing endonuclease</fullName>
    </recommendedName>
</protein>
<reference evidence="1 2" key="1">
    <citation type="submission" date="2024-03" db="EMBL/GenBank/DDBJ databases">
        <authorList>
            <consortium name="ELIXIR-Norway"/>
            <consortium name="Elixir Norway"/>
        </authorList>
    </citation>
    <scope>NUCLEOTIDE SEQUENCE [LARGE SCALE GENOMIC DNA]</scope>
</reference>
<dbReference type="PANTHER" id="PTHR37067">
    <property type="entry name" value="PX DOMAIN-CONTAINING PROTEIN"/>
    <property type="match status" value="1"/>
</dbReference>
<gene>
    <name evidence="1" type="ORF">CSSPJE1EN2_LOCUS14201</name>
</gene>
<dbReference type="EMBL" id="OZ023703">
    <property type="protein sequence ID" value="CAK9871533.1"/>
    <property type="molecule type" value="Genomic_DNA"/>
</dbReference>
<evidence type="ECO:0000313" key="1">
    <source>
        <dbReference type="EMBL" id="CAK9871533.1"/>
    </source>
</evidence>
<dbReference type="PANTHER" id="PTHR37067:SF3">
    <property type="entry name" value="PX DOMAIN-CONTAINING PROTEIN"/>
    <property type="match status" value="1"/>
</dbReference>
<name>A0ABP1B8M9_9BRYO</name>
<proteinExistence type="predicted"/>
<dbReference type="Proteomes" id="UP001497522">
    <property type="component" value="Chromosome 2"/>
</dbReference>